<reference evidence="3" key="1">
    <citation type="journal article" date="2019" name="Int. J. Syst. Evol. Microbiol.">
        <title>The Global Catalogue of Microorganisms (GCM) 10K type strain sequencing project: providing services to taxonomists for standard genome sequencing and annotation.</title>
        <authorList>
            <consortium name="The Broad Institute Genomics Platform"/>
            <consortium name="The Broad Institute Genome Sequencing Center for Infectious Disease"/>
            <person name="Wu L."/>
            <person name="Ma J."/>
        </authorList>
    </citation>
    <scope>NUCLEOTIDE SEQUENCE [LARGE SCALE GENOMIC DNA]</scope>
    <source>
        <strain evidence="3">JCM 17809</strain>
    </source>
</reference>
<proteinExistence type="predicted"/>
<dbReference type="RefSeq" id="WP_345208471.1">
    <property type="nucleotide sequence ID" value="NZ_BAABGM010000026.1"/>
</dbReference>
<dbReference type="InterPro" id="IPR018649">
    <property type="entry name" value="SHOCT"/>
</dbReference>
<evidence type="ECO:0000313" key="3">
    <source>
        <dbReference type="Proteomes" id="UP001500945"/>
    </source>
</evidence>
<dbReference type="EMBL" id="BAABGM010000026">
    <property type="protein sequence ID" value="GAA4413053.1"/>
    <property type="molecule type" value="Genomic_DNA"/>
</dbReference>
<sequence length="215" mass="22729">MALFQELTGQGRVVGGHLSSGTVVVGGATGFSRNSDLSIQHSSNPFKRHRINAETVTEWEELDPKEGVGGAIGRAAATAAIPGRVGKAVGAGLGAAMNSGHTVRISWADGKQSIIALPEKQFMVFSVLLKDRQAATEAPDKMVSEVPSAQTGISGRIADFALSAFSKGDRQSPSPEETRPHDVTDQISKLAALHAQGILTDEEFSDKKTELLRRL</sequence>
<comment type="caution">
    <text evidence="2">The sequence shown here is derived from an EMBL/GenBank/DDBJ whole genome shotgun (WGS) entry which is preliminary data.</text>
</comment>
<protein>
    <recommendedName>
        <fullName evidence="1">SHOCT domain-containing protein</fullName>
    </recommendedName>
</protein>
<organism evidence="2 3">
    <name type="scientific">Fodinibacter luteus</name>
    <dbReference type="NCBI Taxonomy" id="552064"/>
    <lineage>
        <taxon>Bacteria</taxon>
        <taxon>Bacillati</taxon>
        <taxon>Actinomycetota</taxon>
        <taxon>Actinomycetes</taxon>
        <taxon>Micrococcales</taxon>
        <taxon>Intrasporangiaceae</taxon>
        <taxon>Fodinibacter (ex Wang et al. 2009)</taxon>
    </lineage>
</organism>
<keyword evidence="3" id="KW-1185">Reference proteome</keyword>
<dbReference type="Pfam" id="PF09851">
    <property type="entry name" value="SHOCT"/>
    <property type="match status" value="1"/>
</dbReference>
<evidence type="ECO:0000259" key="1">
    <source>
        <dbReference type="Pfam" id="PF09851"/>
    </source>
</evidence>
<gene>
    <name evidence="2" type="ORF">GCM10023168_35490</name>
</gene>
<evidence type="ECO:0000313" key="2">
    <source>
        <dbReference type="EMBL" id="GAA4413053.1"/>
    </source>
</evidence>
<accession>A0ABP8KQ09</accession>
<dbReference type="Proteomes" id="UP001500945">
    <property type="component" value="Unassembled WGS sequence"/>
</dbReference>
<name>A0ABP8KQ09_9MICO</name>
<feature type="domain" description="SHOCT" evidence="1">
    <location>
        <begin position="185"/>
        <end position="212"/>
    </location>
</feature>